<comment type="similarity">
    <text evidence="1">Belongs to the glycosyltransferase GT106 family.</text>
</comment>
<evidence type="ECO:0000256" key="6">
    <source>
        <dbReference type="ARBA" id="ARBA00030350"/>
    </source>
</evidence>
<keyword evidence="2" id="KW-0328">Glycosyltransferase</keyword>
<dbReference type="PANTHER" id="PTHR36050">
    <property type="entry name" value="O-FUCOSYLTRANSFERASE 30"/>
    <property type="match status" value="1"/>
</dbReference>
<dbReference type="InterPro" id="IPR019378">
    <property type="entry name" value="GDP-Fuc_O-FucTrfase"/>
</dbReference>
<evidence type="ECO:0000256" key="1">
    <source>
        <dbReference type="ARBA" id="ARBA00007737"/>
    </source>
</evidence>
<keyword evidence="3" id="KW-0808">Transferase</keyword>
<protein>
    <recommendedName>
        <fullName evidence="6">O-fucosyltransferase family protein</fullName>
    </recommendedName>
</protein>
<proteinExistence type="inferred from homology"/>
<dbReference type="GO" id="GO:0006004">
    <property type="term" value="P:fucose metabolic process"/>
    <property type="evidence" value="ECO:0007669"/>
    <property type="project" value="UniProtKB-KW"/>
</dbReference>
<comment type="caution">
    <text evidence="8">The sequence shown here is derived from an EMBL/GenBank/DDBJ whole genome shotgun (WGS) entry which is preliminary data.</text>
</comment>
<dbReference type="GO" id="GO:0016757">
    <property type="term" value="F:glycosyltransferase activity"/>
    <property type="evidence" value="ECO:0007669"/>
    <property type="project" value="UniProtKB-KW"/>
</dbReference>
<evidence type="ECO:0000256" key="2">
    <source>
        <dbReference type="ARBA" id="ARBA00022676"/>
    </source>
</evidence>
<sequence>MEPQHSRDRNISASANALAPRRSTMEPRRLLSIVHRAMSRTTHFGLIRVRLECLPRVSVGDNLGCTRDCPSNCKLQASMYFSFGKLGNPAEVYTELVGGAGRRTQYVKYVYTNPVNLTFMCSTKGKFLWYAPHSGFSNQLAEFKNAILIAKILNRTLIVPPVLDHHAVALGSCPKFRVLNPNELRYKVWNHSIQLLRDCRYVSMADIVDLSPLVSYSTVRFVDFRTFVSFWCGVNLDVLCSKDENIPSLLSESLRQCGSLLSGYYGISGCLSALEDDCRTTVWTYQKDVEDGALDSFQPDDQLKKKKKISFIRRRKDVYKALGPGSAAESATVLAFGSLFTAPYKGSESHIDIHEAPNDPIIQTLIEKIEFLPFVPEIINAGKKFALQTIKGPFLCAQLRLLDGQFKNHHKATFLGLKQKIEFLKQTGQKRIHVFVMTDLPMANWTGSYLGSIAKDSDAFKLFVIREEDDLVQETAKEVMDADHGLKLGSVSQSSAGINKRHHPLSLSDVLLYIEEVVCSCASLGFVGTAGSTIAESIELMRKHDVCFG</sequence>
<keyword evidence="5" id="KW-0119">Carbohydrate metabolism</keyword>
<dbReference type="Pfam" id="PF10250">
    <property type="entry name" value="O-FucT"/>
    <property type="match status" value="1"/>
</dbReference>
<name>A0AAE1S787_9SOLA</name>
<gene>
    <name evidence="8" type="ORF">RND71_015810</name>
</gene>
<evidence type="ECO:0000256" key="7">
    <source>
        <dbReference type="SAM" id="MobiDB-lite"/>
    </source>
</evidence>
<dbReference type="EMBL" id="JAVYJV010000008">
    <property type="protein sequence ID" value="KAK4364452.1"/>
    <property type="molecule type" value="Genomic_DNA"/>
</dbReference>
<accession>A0AAE1S787</accession>
<reference evidence="8" key="1">
    <citation type="submission" date="2023-12" db="EMBL/GenBank/DDBJ databases">
        <title>Genome assembly of Anisodus tanguticus.</title>
        <authorList>
            <person name="Wang Y.-J."/>
        </authorList>
    </citation>
    <scope>NUCLEOTIDE SEQUENCE</scope>
    <source>
        <strain evidence="8">KB-2021</strain>
        <tissue evidence="8">Leaf</tissue>
    </source>
</reference>
<organism evidence="8 9">
    <name type="scientific">Anisodus tanguticus</name>
    <dbReference type="NCBI Taxonomy" id="243964"/>
    <lineage>
        <taxon>Eukaryota</taxon>
        <taxon>Viridiplantae</taxon>
        <taxon>Streptophyta</taxon>
        <taxon>Embryophyta</taxon>
        <taxon>Tracheophyta</taxon>
        <taxon>Spermatophyta</taxon>
        <taxon>Magnoliopsida</taxon>
        <taxon>eudicotyledons</taxon>
        <taxon>Gunneridae</taxon>
        <taxon>Pentapetalae</taxon>
        <taxon>asterids</taxon>
        <taxon>lamiids</taxon>
        <taxon>Solanales</taxon>
        <taxon>Solanaceae</taxon>
        <taxon>Solanoideae</taxon>
        <taxon>Hyoscyameae</taxon>
        <taxon>Anisodus</taxon>
    </lineage>
</organism>
<evidence type="ECO:0000256" key="4">
    <source>
        <dbReference type="ARBA" id="ARBA00023253"/>
    </source>
</evidence>
<keyword evidence="4" id="KW-0294">Fucose metabolism</keyword>
<evidence type="ECO:0000256" key="5">
    <source>
        <dbReference type="ARBA" id="ARBA00023277"/>
    </source>
</evidence>
<keyword evidence="9" id="KW-1185">Reference proteome</keyword>
<feature type="region of interest" description="Disordered" evidence="7">
    <location>
        <begin position="1"/>
        <end position="23"/>
    </location>
</feature>
<dbReference type="AlphaFoldDB" id="A0AAE1S787"/>
<evidence type="ECO:0000313" key="8">
    <source>
        <dbReference type="EMBL" id="KAK4364452.1"/>
    </source>
</evidence>
<dbReference type="Proteomes" id="UP001291623">
    <property type="component" value="Unassembled WGS sequence"/>
</dbReference>
<dbReference type="PANTHER" id="PTHR36050:SF1">
    <property type="entry name" value="O-FUCOSYLTRANSFERASE 30"/>
    <property type="match status" value="1"/>
</dbReference>
<evidence type="ECO:0000313" key="9">
    <source>
        <dbReference type="Proteomes" id="UP001291623"/>
    </source>
</evidence>
<dbReference type="Gene3D" id="3.40.50.11340">
    <property type="match status" value="1"/>
</dbReference>
<feature type="compositionally biased region" description="Basic and acidic residues" evidence="7">
    <location>
        <begin position="1"/>
        <end position="10"/>
    </location>
</feature>
<evidence type="ECO:0000256" key="3">
    <source>
        <dbReference type="ARBA" id="ARBA00022679"/>
    </source>
</evidence>